<dbReference type="Pfam" id="PF01030">
    <property type="entry name" value="Recep_L_domain"/>
    <property type="match status" value="1"/>
</dbReference>
<comment type="caution">
    <text evidence="2">The sequence shown here is derived from an EMBL/GenBank/DDBJ whole genome shotgun (WGS) entry which is preliminary data.</text>
</comment>
<dbReference type="AlphaFoldDB" id="A0A0B2UJE4"/>
<sequence length="123" mass="13972">MCRVDCPFGQEIDPHNSSRCIKCEGYCPVKCKGGTIDSYGRINDYHFKKCNVIEGYLEIELRTGLDSAAVEKVGEALGSIEVIEGYLLIDFSISFVSLNMFKRLRLIKGNTLWRDRSVKIWSL</sequence>
<reference evidence="2 3" key="1">
    <citation type="submission" date="2014-11" db="EMBL/GenBank/DDBJ databases">
        <title>Genetic blueprint of the zoonotic pathogen Toxocara canis.</title>
        <authorList>
            <person name="Zhu X.-Q."/>
            <person name="Korhonen P.K."/>
            <person name="Cai H."/>
            <person name="Young N.D."/>
            <person name="Nejsum P."/>
            <person name="von Samson-Himmelstjerna G."/>
            <person name="Boag P.R."/>
            <person name="Tan P."/>
            <person name="Li Q."/>
            <person name="Min J."/>
            <person name="Yang Y."/>
            <person name="Wang X."/>
            <person name="Fang X."/>
            <person name="Hall R.S."/>
            <person name="Hofmann A."/>
            <person name="Sternberg P.W."/>
            <person name="Jex A.R."/>
            <person name="Gasser R.B."/>
        </authorList>
    </citation>
    <scope>NUCLEOTIDE SEQUENCE [LARGE SCALE GENOMIC DNA]</scope>
    <source>
        <strain evidence="2">PN_DK_2014</strain>
    </source>
</reference>
<dbReference type="STRING" id="6265.A0A0B2UJE4"/>
<name>A0A0B2UJE4_TOXCA</name>
<evidence type="ECO:0000313" key="3">
    <source>
        <dbReference type="Proteomes" id="UP000031036"/>
    </source>
</evidence>
<dbReference type="Proteomes" id="UP000031036">
    <property type="component" value="Unassembled WGS sequence"/>
</dbReference>
<proteinExistence type="predicted"/>
<dbReference type="SUPFAM" id="SSF52058">
    <property type="entry name" value="L domain-like"/>
    <property type="match status" value="1"/>
</dbReference>
<feature type="domain" description="Receptor L-domain" evidence="1">
    <location>
        <begin position="49"/>
        <end position="117"/>
    </location>
</feature>
<evidence type="ECO:0000259" key="1">
    <source>
        <dbReference type="Pfam" id="PF01030"/>
    </source>
</evidence>
<keyword evidence="2" id="KW-0675">Receptor</keyword>
<dbReference type="InterPro" id="IPR000494">
    <property type="entry name" value="Rcpt_L-dom"/>
</dbReference>
<evidence type="ECO:0000313" key="2">
    <source>
        <dbReference type="EMBL" id="KHN71191.1"/>
    </source>
</evidence>
<protein>
    <submittedName>
        <fullName evidence="2">Insulin-like receptor</fullName>
    </submittedName>
</protein>
<dbReference type="EMBL" id="JPKZ01022599">
    <property type="protein sequence ID" value="KHN71191.1"/>
    <property type="molecule type" value="Genomic_DNA"/>
</dbReference>
<gene>
    <name evidence="2" type="primary">daf-2</name>
    <name evidence="2" type="ORF">Tcan_02430</name>
</gene>
<dbReference type="Gene3D" id="3.80.20.20">
    <property type="entry name" value="Receptor L-domain"/>
    <property type="match status" value="1"/>
</dbReference>
<organism evidence="2 3">
    <name type="scientific">Toxocara canis</name>
    <name type="common">Canine roundworm</name>
    <dbReference type="NCBI Taxonomy" id="6265"/>
    <lineage>
        <taxon>Eukaryota</taxon>
        <taxon>Metazoa</taxon>
        <taxon>Ecdysozoa</taxon>
        <taxon>Nematoda</taxon>
        <taxon>Chromadorea</taxon>
        <taxon>Rhabditida</taxon>
        <taxon>Spirurina</taxon>
        <taxon>Ascaridomorpha</taxon>
        <taxon>Ascaridoidea</taxon>
        <taxon>Toxocaridae</taxon>
        <taxon>Toxocara</taxon>
    </lineage>
</organism>
<keyword evidence="3" id="KW-1185">Reference proteome</keyword>
<dbReference type="OrthoDB" id="5809444at2759"/>
<accession>A0A0B2UJE4</accession>
<dbReference type="InterPro" id="IPR036941">
    <property type="entry name" value="Rcpt_L-dom_sf"/>
</dbReference>